<dbReference type="Proteomes" id="UP001241377">
    <property type="component" value="Unassembled WGS sequence"/>
</dbReference>
<reference evidence="1" key="1">
    <citation type="submission" date="2023-04" db="EMBL/GenBank/DDBJ databases">
        <title>Draft Genome sequencing of Naganishia species isolated from polar environments using Oxford Nanopore Technology.</title>
        <authorList>
            <person name="Leo P."/>
            <person name="Venkateswaran K."/>
        </authorList>
    </citation>
    <scope>NUCLEOTIDE SEQUENCE</scope>
    <source>
        <strain evidence="1">MNA-CCFEE 5261</strain>
    </source>
</reference>
<protein>
    <submittedName>
        <fullName evidence="1">Uncharacterized protein</fullName>
    </submittedName>
</protein>
<proteinExistence type="predicted"/>
<dbReference type="EMBL" id="JASBWR010000032">
    <property type="protein sequence ID" value="KAJ9105813.1"/>
    <property type="molecule type" value="Genomic_DNA"/>
</dbReference>
<sequence length="465" mass="48373">MSETTPQPKATTSKSAQPVKAASKDKSAAAASGTGADTKGKSAKDLKKEKRAAAVAARSGDAGAGQSQGGETSGAGQKDKGARDGQGKGSGSSAKQAGKGTSSTSASAPTAGNATANLRLQTQNQLFSHLPTYKLPDSAEALISGKIHPIIIRYGILIASGQIRGVNARTIGLMAAFKEVIKGFSCPPEELHRLLPAHLSPMIAFLDQCRPKGVAGGNAIRHLKSEINRIGTDKRITEEAEQKDLILNAIDEFVRDRIELADEVICTTAVEKIKPGDTIVTFARSSLVERVLLEAWASMQEEDASNKFNVVVVDSRPLCEGKQLLSVLTSHGIPTTYTILSSLASILPRTSLVLLGTAALLSDGALYSRAGTAVLAMLAKESKIPVVACCETYKFGDKIVLDAVTGNELGDASMLAVGKDANLSPVHLLYDLTPPNLVTAVCTEVGLIPPSSVPTVITKGDAAGL</sequence>
<accession>A0ACC2W344</accession>
<keyword evidence="2" id="KW-1185">Reference proteome</keyword>
<evidence type="ECO:0000313" key="2">
    <source>
        <dbReference type="Proteomes" id="UP001241377"/>
    </source>
</evidence>
<organism evidence="1 2">
    <name type="scientific">Naganishia cerealis</name>
    <dbReference type="NCBI Taxonomy" id="610337"/>
    <lineage>
        <taxon>Eukaryota</taxon>
        <taxon>Fungi</taxon>
        <taxon>Dikarya</taxon>
        <taxon>Basidiomycota</taxon>
        <taxon>Agaricomycotina</taxon>
        <taxon>Tremellomycetes</taxon>
        <taxon>Filobasidiales</taxon>
        <taxon>Filobasidiaceae</taxon>
        <taxon>Naganishia</taxon>
    </lineage>
</organism>
<gene>
    <name evidence="1" type="ORF">QFC19_003381</name>
</gene>
<comment type="caution">
    <text evidence="1">The sequence shown here is derived from an EMBL/GenBank/DDBJ whole genome shotgun (WGS) entry which is preliminary data.</text>
</comment>
<name>A0ACC2W344_9TREE</name>
<evidence type="ECO:0000313" key="1">
    <source>
        <dbReference type="EMBL" id="KAJ9105813.1"/>
    </source>
</evidence>